<name>A0ABR2K1C4_9EUKA</name>
<sequence length="349" mass="40945">MNNKKTVPYADICAIVFKPELKPAYTRWITNLSPEELQRFYAVFSRIAKDQAKERPTSRNISTNKLMASKYTMPEWNILRVKEVVQNKKEKAEDPLSMPTTQHLNIGNFDYEQMKSARAIPTRTRQNDQSQINATERSKDYMERWNEKMMNTTYRHDICHSGYQRTVHNQTIDQTILIYSKNVLTKEAAERAKKYADTDLEWTRSFREMCRSLADSIDATDYRNNYTSLKKMNQDRFAHPKWSDPVPVSRGLPKSAESYWETTHRSDFKKSKRTDETYSVIDQHRACYQCPFDHHITVDKQTTTFRDDFTDHISHKDDQPLYWTDMKVRIPPGSGVVGNVLGDGNIPKF</sequence>
<reference evidence="1 2" key="1">
    <citation type="submission" date="2024-04" db="EMBL/GenBank/DDBJ databases">
        <title>Tritrichomonas musculus Genome.</title>
        <authorList>
            <person name="Alves-Ferreira E."/>
            <person name="Grigg M."/>
            <person name="Lorenzi H."/>
            <person name="Galac M."/>
        </authorList>
    </citation>
    <scope>NUCLEOTIDE SEQUENCE [LARGE SCALE GENOMIC DNA]</scope>
    <source>
        <strain evidence="1 2">EAF2021</strain>
    </source>
</reference>
<evidence type="ECO:0000313" key="2">
    <source>
        <dbReference type="Proteomes" id="UP001470230"/>
    </source>
</evidence>
<proteinExistence type="predicted"/>
<dbReference type="EMBL" id="JAPFFF010000008">
    <property type="protein sequence ID" value="KAK8884925.1"/>
    <property type="molecule type" value="Genomic_DNA"/>
</dbReference>
<comment type="caution">
    <text evidence="1">The sequence shown here is derived from an EMBL/GenBank/DDBJ whole genome shotgun (WGS) entry which is preliminary data.</text>
</comment>
<evidence type="ECO:0000313" key="1">
    <source>
        <dbReference type="EMBL" id="KAK8884925.1"/>
    </source>
</evidence>
<organism evidence="1 2">
    <name type="scientific">Tritrichomonas musculus</name>
    <dbReference type="NCBI Taxonomy" id="1915356"/>
    <lineage>
        <taxon>Eukaryota</taxon>
        <taxon>Metamonada</taxon>
        <taxon>Parabasalia</taxon>
        <taxon>Tritrichomonadida</taxon>
        <taxon>Tritrichomonadidae</taxon>
        <taxon>Tritrichomonas</taxon>
    </lineage>
</organism>
<dbReference type="Proteomes" id="UP001470230">
    <property type="component" value="Unassembled WGS sequence"/>
</dbReference>
<accession>A0ABR2K1C4</accession>
<gene>
    <name evidence="1" type="ORF">M9Y10_044048</name>
</gene>
<protein>
    <submittedName>
        <fullName evidence="1">Uncharacterized protein</fullName>
    </submittedName>
</protein>
<keyword evidence="2" id="KW-1185">Reference proteome</keyword>